<dbReference type="EMBL" id="CACRXK020000142">
    <property type="protein sequence ID" value="CAB3978796.1"/>
    <property type="molecule type" value="Genomic_DNA"/>
</dbReference>
<reference evidence="2" key="1">
    <citation type="submission" date="2020-04" db="EMBL/GenBank/DDBJ databases">
        <authorList>
            <person name="Alioto T."/>
            <person name="Alioto T."/>
            <person name="Gomez Garrido J."/>
        </authorList>
    </citation>
    <scope>NUCLEOTIDE SEQUENCE</scope>
    <source>
        <strain evidence="2">A484AB</strain>
    </source>
</reference>
<dbReference type="PANTHER" id="PTHR31511">
    <property type="entry name" value="PROTEIN CBG23764"/>
    <property type="match status" value="1"/>
</dbReference>
<sequence>MGGLEYTETMKVRMSKEVGEEKTKKDSVYFKSKTGTVTNFEDIESTAAANEQMILLRIETFQNLGSNWRIMNVESHYVNIAMYKPQLRGLMNIRNDDAKCFVWCHVRHDRPKKNNATYITKKDMEYADNLYYEGIEFPVKDVNSVTKNKTKKRFCLNCFHNCESEKSLATHEETCSLVNGVQAVKLPKEGTKIKFKNHKNQLLVPFVIYADFESLLVSDRDRKLDDSADESYTNRYQTHHACSFGLKRVCHYDDYHSGEYTSYAGKDAAYRFLKAVFKEAEMCKYIASMIITDEQEIEFPAATMCHMCCEKMEGGDKDSPFYYDRNKKVIGKFKDEAGGVSIVEFCGLRSKMYSYMKEDGKGGMTAKGVKKYVIKNKLTHDDFMNKVVMNLKATRSYGSDRIDQPRSDTSYYESDSDSDTIKPLDTDWSDDDVFA</sequence>
<keyword evidence="3" id="KW-1185">Reference proteome</keyword>
<organism evidence="2 3">
    <name type="scientific">Paramuricea clavata</name>
    <name type="common">Red gorgonian</name>
    <name type="synonym">Violescent sea-whip</name>
    <dbReference type="NCBI Taxonomy" id="317549"/>
    <lineage>
        <taxon>Eukaryota</taxon>
        <taxon>Metazoa</taxon>
        <taxon>Cnidaria</taxon>
        <taxon>Anthozoa</taxon>
        <taxon>Octocorallia</taxon>
        <taxon>Malacalcyonacea</taxon>
        <taxon>Plexauridae</taxon>
        <taxon>Paramuricea</taxon>
    </lineage>
</organism>
<evidence type="ECO:0000256" key="1">
    <source>
        <dbReference type="SAM" id="MobiDB-lite"/>
    </source>
</evidence>
<name>A0A7D9D8A2_PARCT</name>
<comment type="caution">
    <text evidence="2">The sequence shown here is derived from an EMBL/GenBank/DDBJ whole genome shotgun (WGS) entry which is preliminary data.</text>
</comment>
<gene>
    <name evidence="2" type="ORF">PACLA_8A041735</name>
</gene>
<feature type="region of interest" description="Disordered" evidence="1">
    <location>
        <begin position="398"/>
        <end position="435"/>
    </location>
</feature>
<dbReference type="Proteomes" id="UP001152795">
    <property type="component" value="Unassembled WGS sequence"/>
</dbReference>
<dbReference type="PANTHER" id="PTHR31511:SF12">
    <property type="entry name" value="RHO TERMINATION FACTOR N-TERMINAL DOMAIN-CONTAINING PROTEIN"/>
    <property type="match status" value="1"/>
</dbReference>
<dbReference type="AlphaFoldDB" id="A0A7D9D8A2"/>
<evidence type="ECO:0000313" key="2">
    <source>
        <dbReference type="EMBL" id="CAB3978796.1"/>
    </source>
</evidence>
<dbReference type="OrthoDB" id="8030979at2759"/>
<protein>
    <submittedName>
        <fullName evidence="2">Uncharacterized protein</fullName>
    </submittedName>
</protein>
<accession>A0A7D9D8A2</accession>
<evidence type="ECO:0000313" key="3">
    <source>
        <dbReference type="Proteomes" id="UP001152795"/>
    </source>
</evidence>
<proteinExistence type="predicted"/>